<name>A0AAW0ZXR2_9HYME</name>
<protein>
    <submittedName>
        <fullName evidence="1">Uncharacterized protein</fullName>
    </submittedName>
</protein>
<reference evidence="1 2" key="1">
    <citation type="submission" date="2024-05" db="EMBL/GenBank/DDBJ databases">
        <title>The nuclear and mitochondrial genome assemblies of Tetragonisca angustula (Apidae: Meliponini), a tiny yet remarkable pollinator in the Neotropics.</title>
        <authorList>
            <person name="Ferrari R."/>
            <person name="Ricardo P.C."/>
            <person name="Dias F.C."/>
            <person name="Araujo N.S."/>
            <person name="Soares D.O."/>
            <person name="Zhou Q.-S."/>
            <person name="Zhu C.-D."/>
            <person name="Coutinho L."/>
            <person name="Airas M.C."/>
            <person name="Batista T.M."/>
        </authorList>
    </citation>
    <scope>NUCLEOTIDE SEQUENCE [LARGE SCALE GENOMIC DNA]</scope>
    <source>
        <strain evidence="1">ASF017062</strain>
        <tissue evidence="1">Abdomen</tissue>
    </source>
</reference>
<evidence type="ECO:0000313" key="1">
    <source>
        <dbReference type="EMBL" id="KAK9301438.1"/>
    </source>
</evidence>
<sequence length="267" mass="30536">MSKEKQAHLLRRSLRLNIPKDLNIAKSWCILKPFVVEHIVGSGYEAVPYIIDTKVYQIGHIFVRESSHVQCFCVAPQLKLLGPIRDFLVHEKSNARWLDKDLPTIKTTKDRRDFRVILEGGGKQELVFRAFDCHFLDKAPDLSIEGEVTIDRSTHEDLATTDWFGLITGVFVAGEFDIHVMRNNSERVFYVGGKSNTILFKYEICKMDKNGRVYETSVTGMECKWLPVVERNINKLPVTEFVNHSTRVDQSKVSSISSNESQKSNDS</sequence>
<organism evidence="1 2">
    <name type="scientific">Tetragonisca angustula</name>
    <dbReference type="NCBI Taxonomy" id="166442"/>
    <lineage>
        <taxon>Eukaryota</taxon>
        <taxon>Metazoa</taxon>
        <taxon>Ecdysozoa</taxon>
        <taxon>Arthropoda</taxon>
        <taxon>Hexapoda</taxon>
        <taxon>Insecta</taxon>
        <taxon>Pterygota</taxon>
        <taxon>Neoptera</taxon>
        <taxon>Endopterygota</taxon>
        <taxon>Hymenoptera</taxon>
        <taxon>Apocrita</taxon>
        <taxon>Aculeata</taxon>
        <taxon>Apoidea</taxon>
        <taxon>Anthophila</taxon>
        <taxon>Apidae</taxon>
        <taxon>Tetragonisca</taxon>
    </lineage>
</organism>
<proteinExistence type="predicted"/>
<evidence type="ECO:0000313" key="2">
    <source>
        <dbReference type="Proteomes" id="UP001432146"/>
    </source>
</evidence>
<keyword evidence="2" id="KW-1185">Reference proteome</keyword>
<dbReference type="EMBL" id="JAWNGG020000113">
    <property type="protein sequence ID" value="KAK9301438.1"/>
    <property type="molecule type" value="Genomic_DNA"/>
</dbReference>
<dbReference type="AlphaFoldDB" id="A0AAW0ZXR2"/>
<accession>A0AAW0ZXR2</accession>
<dbReference type="Proteomes" id="UP001432146">
    <property type="component" value="Unassembled WGS sequence"/>
</dbReference>
<comment type="caution">
    <text evidence="1">The sequence shown here is derived from an EMBL/GenBank/DDBJ whole genome shotgun (WGS) entry which is preliminary data.</text>
</comment>
<gene>
    <name evidence="1" type="ORF">QLX08_006255</name>
</gene>